<proteinExistence type="predicted"/>
<dbReference type="Proteomes" id="UP000279275">
    <property type="component" value="Unassembled WGS sequence"/>
</dbReference>
<dbReference type="AlphaFoldDB" id="A0A3M2LAY5"/>
<name>A0A3M2LAY5_9NOCA</name>
<evidence type="ECO:0000313" key="1">
    <source>
        <dbReference type="EMBL" id="RMI31778.1"/>
    </source>
</evidence>
<dbReference type="EMBL" id="RFFH01000006">
    <property type="protein sequence ID" value="RMI31778.1"/>
    <property type="molecule type" value="Genomic_DNA"/>
</dbReference>
<sequence>MELDALRRFAATVRRAGRELEPVAALDVVVRISELVPQSAALPAWCESACCTAELVQRLAGCFELLALRVDRAIAESAAADGVFATAATGVLA</sequence>
<gene>
    <name evidence="1" type="ORF">EBN03_16435</name>
</gene>
<protein>
    <submittedName>
        <fullName evidence="1">Uncharacterized protein</fullName>
    </submittedName>
</protein>
<dbReference type="RefSeq" id="WP_122188912.1">
    <property type="nucleotide sequence ID" value="NZ_RFFH01000006.1"/>
</dbReference>
<keyword evidence="2" id="KW-1185">Reference proteome</keyword>
<organism evidence="1 2">
    <name type="scientific">Nocardia stercoris</name>
    <dbReference type="NCBI Taxonomy" id="2483361"/>
    <lineage>
        <taxon>Bacteria</taxon>
        <taxon>Bacillati</taxon>
        <taxon>Actinomycetota</taxon>
        <taxon>Actinomycetes</taxon>
        <taxon>Mycobacteriales</taxon>
        <taxon>Nocardiaceae</taxon>
        <taxon>Nocardia</taxon>
    </lineage>
</organism>
<accession>A0A3M2LAY5</accession>
<dbReference type="OrthoDB" id="4557730at2"/>
<reference evidence="1 2" key="1">
    <citation type="submission" date="2018-10" db="EMBL/GenBank/DDBJ databases">
        <title>Isolation from cow dung.</title>
        <authorList>
            <person name="Ling L."/>
        </authorList>
    </citation>
    <scope>NUCLEOTIDE SEQUENCE [LARGE SCALE GENOMIC DNA]</scope>
    <source>
        <strain evidence="1 2">NEAU-LL90</strain>
    </source>
</reference>
<comment type="caution">
    <text evidence="1">The sequence shown here is derived from an EMBL/GenBank/DDBJ whole genome shotgun (WGS) entry which is preliminary data.</text>
</comment>
<evidence type="ECO:0000313" key="2">
    <source>
        <dbReference type="Proteomes" id="UP000279275"/>
    </source>
</evidence>